<feature type="compositionally biased region" description="Pro residues" evidence="1">
    <location>
        <begin position="144"/>
        <end position="153"/>
    </location>
</feature>
<feature type="compositionally biased region" description="Basic and acidic residues" evidence="1">
    <location>
        <begin position="180"/>
        <end position="189"/>
    </location>
</feature>
<feature type="region of interest" description="Disordered" evidence="1">
    <location>
        <begin position="878"/>
        <end position="939"/>
    </location>
</feature>
<evidence type="ECO:0000256" key="1">
    <source>
        <dbReference type="SAM" id="MobiDB-lite"/>
    </source>
</evidence>
<keyword evidence="4" id="KW-1185">Reference proteome</keyword>
<evidence type="ECO:0000259" key="2">
    <source>
        <dbReference type="Pfam" id="PF12937"/>
    </source>
</evidence>
<dbReference type="InterPro" id="IPR001810">
    <property type="entry name" value="F-box_dom"/>
</dbReference>
<feature type="region of interest" description="Disordered" evidence="1">
    <location>
        <begin position="1"/>
        <end position="26"/>
    </location>
</feature>
<feature type="compositionally biased region" description="Basic residues" evidence="1">
    <location>
        <begin position="879"/>
        <end position="888"/>
    </location>
</feature>
<feature type="region of interest" description="Disordered" evidence="1">
    <location>
        <begin position="111"/>
        <end position="130"/>
    </location>
</feature>
<dbReference type="PANTHER" id="PTHR13318:SF190">
    <property type="entry name" value="PARTNER OF PAIRED, ISOFORM B"/>
    <property type="match status" value="1"/>
</dbReference>
<dbReference type="InterPro" id="IPR036047">
    <property type="entry name" value="F-box-like_dom_sf"/>
</dbReference>
<dbReference type="PANTHER" id="PTHR13318">
    <property type="entry name" value="PARTNER OF PAIRED, ISOFORM B-RELATED"/>
    <property type="match status" value="1"/>
</dbReference>
<dbReference type="InterPro" id="IPR032675">
    <property type="entry name" value="LRR_dom_sf"/>
</dbReference>
<evidence type="ECO:0000313" key="3">
    <source>
        <dbReference type="EMBL" id="EGN93176.1"/>
    </source>
</evidence>
<dbReference type="STRING" id="936435.F8QF13"/>
<organism evidence="4">
    <name type="scientific">Serpula lacrymans var. lacrymans (strain S7.3)</name>
    <name type="common">Dry rot fungus</name>
    <dbReference type="NCBI Taxonomy" id="936435"/>
    <lineage>
        <taxon>Eukaryota</taxon>
        <taxon>Fungi</taxon>
        <taxon>Dikarya</taxon>
        <taxon>Basidiomycota</taxon>
        <taxon>Agaricomycotina</taxon>
        <taxon>Agaricomycetes</taxon>
        <taxon>Agaricomycetidae</taxon>
        <taxon>Boletales</taxon>
        <taxon>Coniophorineae</taxon>
        <taxon>Serpulaceae</taxon>
        <taxon>Serpula</taxon>
    </lineage>
</organism>
<feature type="domain" description="F-box" evidence="2">
    <location>
        <begin position="345"/>
        <end position="422"/>
    </location>
</feature>
<dbReference type="eggNOG" id="KOG4341">
    <property type="taxonomic scope" value="Eukaryota"/>
</dbReference>
<dbReference type="SUPFAM" id="SSF52047">
    <property type="entry name" value="RNI-like"/>
    <property type="match status" value="1"/>
</dbReference>
<dbReference type="HOGENOM" id="CLU_008641_0_0_1"/>
<gene>
    <name evidence="3" type="ORF">SERLA73DRAFT_172327</name>
</gene>
<proteinExistence type="predicted"/>
<dbReference type="Proteomes" id="UP000008063">
    <property type="component" value="Unassembled WGS sequence"/>
</dbReference>
<reference evidence="4" key="1">
    <citation type="journal article" date="2011" name="Science">
        <title>The plant cell wall-decomposing machinery underlies the functional diversity of forest fungi.</title>
        <authorList>
            <person name="Eastwood D.C."/>
            <person name="Floudas D."/>
            <person name="Binder M."/>
            <person name="Majcherczyk A."/>
            <person name="Schneider P."/>
            <person name="Aerts A."/>
            <person name="Asiegbu F.O."/>
            <person name="Baker S.E."/>
            <person name="Barry K."/>
            <person name="Bendiksby M."/>
            <person name="Blumentritt M."/>
            <person name="Coutinho P.M."/>
            <person name="Cullen D."/>
            <person name="de Vries R.P."/>
            <person name="Gathman A."/>
            <person name="Goodell B."/>
            <person name="Henrissat B."/>
            <person name="Ihrmark K."/>
            <person name="Kauserud H."/>
            <person name="Kohler A."/>
            <person name="LaButti K."/>
            <person name="Lapidus A."/>
            <person name="Lavin J.L."/>
            <person name="Lee Y.-H."/>
            <person name="Lindquist E."/>
            <person name="Lilly W."/>
            <person name="Lucas S."/>
            <person name="Morin E."/>
            <person name="Murat C."/>
            <person name="Oguiza J.A."/>
            <person name="Park J."/>
            <person name="Pisabarro A.G."/>
            <person name="Riley R."/>
            <person name="Rosling A."/>
            <person name="Salamov A."/>
            <person name="Schmidt O."/>
            <person name="Schmutz J."/>
            <person name="Skrede I."/>
            <person name="Stenlid J."/>
            <person name="Wiebenga A."/>
            <person name="Xie X."/>
            <person name="Kuees U."/>
            <person name="Hibbett D.S."/>
            <person name="Hoffmeister D."/>
            <person name="Hoegberg N."/>
            <person name="Martin F."/>
            <person name="Grigoriev I.V."/>
            <person name="Watkinson S.C."/>
        </authorList>
    </citation>
    <scope>NUCLEOTIDE SEQUENCE [LARGE SCALE GENOMIC DNA]</scope>
    <source>
        <strain evidence="4">strain S7.3</strain>
    </source>
</reference>
<feature type="compositionally biased region" description="Basic and acidic residues" evidence="1">
    <location>
        <begin position="930"/>
        <end position="939"/>
    </location>
</feature>
<dbReference type="InterPro" id="IPR006553">
    <property type="entry name" value="Leu-rich_rpt_Cys-con_subtyp"/>
</dbReference>
<dbReference type="Pfam" id="PF12937">
    <property type="entry name" value="F-box-like"/>
    <property type="match status" value="1"/>
</dbReference>
<dbReference type="InParanoid" id="F8QF13"/>
<dbReference type="GO" id="GO:0031146">
    <property type="term" value="P:SCF-dependent proteasomal ubiquitin-dependent protein catabolic process"/>
    <property type="evidence" value="ECO:0007669"/>
    <property type="project" value="TreeGrafter"/>
</dbReference>
<dbReference type="OrthoDB" id="550575at2759"/>
<dbReference type="GO" id="GO:0019005">
    <property type="term" value="C:SCF ubiquitin ligase complex"/>
    <property type="evidence" value="ECO:0007669"/>
    <property type="project" value="TreeGrafter"/>
</dbReference>
<feature type="region of interest" description="Disordered" evidence="1">
    <location>
        <begin position="139"/>
        <end position="189"/>
    </location>
</feature>
<protein>
    <recommendedName>
        <fullName evidence="2">F-box domain-containing protein</fullName>
    </recommendedName>
</protein>
<dbReference type="EMBL" id="GL945494">
    <property type="protein sequence ID" value="EGN93176.1"/>
    <property type="molecule type" value="Genomic_DNA"/>
</dbReference>
<accession>F8QF13</accession>
<sequence length="939" mass="102259">MAHHPISHPTSDFSDKGKGVSMPLPIRAHTTTHPFHTDAMSSSSALEPSPSRSLVAYSPLAPLHSITPSPNPYHLHLDTINLPFMSELQHALAASGSSLTNHTHLFETPVSMRHKGKDKELPPSLPPLSFTPAELGYGTIDWPSPEPVSPNPGPSSYGSGHTSLLSTAQSPFPSIQSPDAHPDSRPGVTEDSRALSLAFLCSQHTKFNGPRSPGSFARKLFSKARPESASTSPVEIGPSVGLTADPNLGDLAIVGQGSCFLPWRTDYKRSTPLPPYLSVNADGVLSTDNALLYHPPQYPDGANLKGKGRSYSSPFPTSVLDIVPAVPDETFVPLPIVVHNSFDETLPRELKLHILSFVVSLYHEDHERKKSTGSWTANKASSSKNKWVGRDRGMRELVKLSRVSKAWQALVFDGQLWMDVNLRSFPKLPTALLLRLSETPGAFVKKIDLTGHVYLSPSTMLNLTNNLCSGPESSDSPYTQLIDVNLQGCSALTSQSLHNLIIHSPFLRNLCLKGLEAVTNVTCDLLALSPHLTSLNLSRCPNMDAQGILSLSSAVLRHGNRLALKELRLSGLQDVDDEVMATLGKAAPYLEVLDIGYARNLHNSAVDAFIACTEEDENIETVTLTARQAGRESRDVKNYRRRLTSLRHIVLSSCVLLTDIACSHLAHAVPRLEILELGGIGSELKDEGLIRLLETTPLIKKIDLEDACEITDAVIAAITPAPLTDTTLQRGVVSNEAPQPGHALEHLVVSYASNLSNEAFKSLISNCPRLRVLEADSTAMSGSVLKQFVRLTRSRNMCNPTVVAVDCRGIGESVVKELSVSTRPRRGWRSWEARKLGYLDGRDEEELKVGQDECDDKRVVLKSFYSWQTVDAVRAARDRQRKSTRRARNVSGGDSDTEDAVPASGRSGMRWWSPSGRRSSGNTSPTTGDANDRDGCTIM</sequence>
<dbReference type="SMART" id="SM00367">
    <property type="entry name" value="LRR_CC"/>
    <property type="match status" value="7"/>
</dbReference>
<dbReference type="SUPFAM" id="SSF81383">
    <property type="entry name" value="F-box domain"/>
    <property type="match status" value="1"/>
</dbReference>
<dbReference type="Gene3D" id="3.80.10.10">
    <property type="entry name" value="Ribonuclease Inhibitor"/>
    <property type="match status" value="2"/>
</dbReference>
<dbReference type="OMA" id="SKNKWVG"/>
<name>F8QF13_SERL3</name>
<feature type="compositionally biased region" description="Polar residues" evidence="1">
    <location>
        <begin position="161"/>
        <end position="177"/>
    </location>
</feature>
<dbReference type="AlphaFoldDB" id="F8QF13"/>
<feature type="compositionally biased region" description="Low complexity" evidence="1">
    <location>
        <begin position="904"/>
        <end position="921"/>
    </location>
</feature>
<evidence type="ECO:0000313" key="4">
    <source>
        <dbReference type="Proteomes" id="UP000008063"/>
    </source>
</evidence>